<keyword evidence="5" id="KW-0539">Nucleus</keyword>
<evidence type="ECO:0000259" key="8">
    <source>
        <dbReference type="PROSITE" id="PS51294"/>
    </source>
</evidence>
<dbReference type="Gene3D" id="1.10.10.60">
    <property type="entry name" value="Homeodomain-like"/>
    <property type="match status" value="1"/>
</dbReference>
<evidence type="ECO:0000256" key="5">
    <source>
        <dbReference type="ARBA" id="ARBA00023242"/>
    </source>
</evidence>
<dbReference type="OrthoDB" id="1908613at2759"/>
<dbReference type="InterPro" id="IPR006447">
    <property type="entry name" value="Myb_dom_plants"/>
</dbReference>
<organism evidence="9 10">
    <name type="scientific">Hibiscus trionum</name>
    <name type="common">Flower of an hour</name>
    <dbReference type="NCBI Taxonomy" id="183268"/>
    <lineage>
        <taxon>Eukaryota</taxon>
        <taxon>Viridiplantae</taxon>
        <taxon>Streptophyta</taxon>
        <taxon>Embryophyta</taxon>
        <taxon>Tracheophyta</taxon>
        <taxon>Spermatophyta</taxon>
        <taxon>Magnoliopsida</taxon>
        <taxon>eudicotyledons</taxon>
        <taxon>Gunneridae</taxon>
        <taxon>Pentapetalae</taxon>
        <taxon>rosids</taxon>
        <taxon>malvids</taxon>
        <taxon>Malvales</taxon>
        <taxon>Malvaceae</taxon>
        <taxon>Malvoideae</taxon>
        <taxon>Hibiscus</taxon>
    </lineage>
</organism>
<dbReference type="NCBIfam" id="TIGR01557">
    <property type="entry name" value="myb_SHAQKYF"/>
    <property type="match status" value="1"/>
</dbReference>
<dbReference type="GO" id="GO:0003700">
    <property type="term" value="F:DNA-binding transcription factor activity"/>
    <property type="evidence" value="ECO:0007669"/>
    <property type="project" value="InterPro"/>
</dbReference>
<keyword evidence="10" id="KW-1185">Reference proteome</keyword>
<keyword evidence="6" id="KW-0175">Coiled coil</keyword>
<protein>
    <submittedName>
        <fullName evidence="9">ULT1 INTERACTING FACTOR 1, HRS1 HOMOLOG5</fullName>
    </submittedName>
</protein>
<evidence type="ECO:0000256" key="6">
    <source>
        <dbReference type="SAM" id="Coils"/>
    </source>
</evidence>
<dbReference type="GO" id="GO:0005634">
    <property type="term" value="C:nucleus"/>
    <property type="evidence" value="ECO:0007669"/>
    <property type="project" value="UniProtKB-SubCell"/>
</dbReference>
<feature type="coiled-coil region" evidence="6">
    <location>
        <begin position="36"/>
        <end position="84"/>
    </location>
</feature>
<reference evidence="9" key="1">
    <citation type="submission" date="2023-05" db="EMBL/GenBank/DDBJ databases">
        <title>Genome and transcriptome analyses reveal genes involved in the formation of fine ridges on petal epidermal cells in Hibiscus trionum.</title>
        <authorList>
            <person name="Koshimizu S."/>
            <person name="Masuda S."/>
            <person name="Ishii T."/>
            <person name="Shirasu K."/>
            <person name="Hoshino A."/>
            <person name="Arita M."/>
        </authorList>
    </citation>
    <scope>NUCLEOTIDE SEQUENCE</scope>
    <source>
        <strain evidence="9">Hamamatsu line</strain>
    </source>
</reference>
<dbReference type="EMBL" id="BSYR01000049">
    <property type="protein sequence ID" value="GMJ07972.1"/>
    <property type="molecule type" value="Genomic_DNA"/>
</dbReference>
<dbReference type="FunFam" id="1.10.10.60:FF:000002">
    <property type="entry name" value="Myb family transcription factor"/>
    <property type="match status" value="1"/>
</dbReference>
<feature type="region of interest" description="Disordered" evidence="7">
    <location>
        <begin position="313"/>
        <end position="367"/>
    </location>
</feature>
<dbReference type="InterPro" id="IPR009057">
    <property type="entry name" value="Homeodomain-like_sf"/>
</dbReference>
<dbReference type="GO" id="GO:0003677">
    <property type="term" value="F:DNA binding"/>
    <property type="evidence" value="ECO:0007669"/>
    <property type="project" value="UniProtKB-KW"/>
</dbReference>
<dbReference type="SUPFAM" id="SSF46689">
    <property type="entry name" value="Homeodomain-like"/>
    <property type="match status" value="1"/>
</dbReference>
<keyword evidence="3" id="KW-0238">DNA-binding</keyword>
<name>A0A9W7J4Q6_HIBTR</name>
<dbReference type="Pfam" id="PF26575">
    <property type="entry name" value="HHO5_N"/>
    <property type="match status" value="1"/>
</dbReference>
<evidence type="ECO:0000313" key="10">
    <source>
        <dbReference type="Proteomes" id="UP001165190"/>
    </source>
</evidence>
<comment type="subcellular location">
    <subcellularLocation>
        <location evidence="1">Nucleus</location>
    </subcellularLocation>
</comment>
<evidence type="ECO:0000256" key="7">
    <source>
        <dbReference type="SAM" id="MobiDB-lite"/>
    </source>
</evidence>
<dbReference type="PROSITE" id="PS51294">
    <property type="entry name" value="HTH_MYB"/>
    <property type="match status" value="1"/>
</dbReference>
<feature type="domain" description="HTH myb-type" evidence="8">
    <location>
        <begin position="229"/>
        <end position="289"/>
    </location>
</feature>
<dbReference type="AlphaFoldDB" id="A0A9W7J4Q6"/>
<dbReference type="PANTHER" id="PTHR31003">
    <property type="entry name" value="MYB FAMILY TRANSCRIPTION FACTOR"/>
    <property type="match status" value="1"/>
</dbReference>
<keyword evidence="4" id="KW-0804">Transcription</keyword>
<sequence length="367" mass="41175">MDLSLDLSPVYVPKSISQFLQEVSKVKDGFQRLSKIRDYVRRLEDEMKKIDAFKRELPLSMLLLKDVTERLKEEEIQCKKMNDGSVFPLKENGKETVENDGGDMKNWMSSVQLWNSDFNNVNPDKKPNPVSELKLRSEEQGEDLSKNPIELCKKKSKGGAFVPFKEHVDKKISGLSLVTPSSELASCFSKNNGGCQIGSGPSLYAQQNQIKFQTKSHNRHEEQQHQLQNSRKQRRCWSPELHRRFVEALQQLGGSQVATPKQIRELMQVDGLTNDEVKSHLQKYRLHIRKLPASSGQGNELCSAQNQSNELSKACISQSGSPQGPLLASGSAKDMSSTGDNSMDTEDEKSDGHSWRSGAQKPGEISV</sequence>
<dbReference type="InterPro" id="IPR058673">
    <property type="entry name" value="HHO5-like_N"/>
</dbReference>
<keyword evidence="2" id="KW-0805">Transcription regulation</keyword>
<evidence type="ECO:0000256" key="3">
    <source>
        <dbReference type="ARBA" id="ARBA00023125"/>
    </source>
</evidence>
<comment type="caution">
    <text evidence="9">The sequence shown here is derived from an EMBL/GenBank/DDBJ whole genome shotgun (WGS) entry which is preliminary data.</text>
</comment>
<dbReference type="InterPro" id="IPR044787">
    <property type="entry name" value="HHO5-like"/>
</dbReference>
<evidence type="ECO:0000256" key="4">
    <source>
        <dbReference type="ARBA" id="ARBA00023163"/>
    </source>
</evidence>
<gene>
    <name evidence="9" type="ORF">HRI_004466400</name>
</gene>
<dbReference type="Proteomes" id="UP001165190">
    <property type="component" value="Unassembled WGS sequence"/>
</dbReference>
<feature type="compositionally biased region" description="Polar residues" evidence="7">
    <location>
        <begin position="313"/>
        <end position="322"/>
    </location>
</feature>
<proteinExistence type="predicted"/>
<dbReference type="Pfam" id="PF00249">
    <property type="entry name" value="Myb_DNA-binding"/>
    <property type="match status" value="1"/>
</dbReference>
<evidence type="ECO:0000256" key="1">
    <source>
        <dbReference type="ARBA" id="ARBA00004123"/>
    </source>
</evidence>
<accession>A0A9W7J4Q6</accession>
<dbReference type="InterPro" id="IPR001005">
    <property type="entry name" value="SANT/Myb"/>
</dbReference>
<feature type="region of interest" description="Disordered" evidence="7">
    <location>
        <begin position="215"/>
        <end position="234"/>
    </location>
</feature>
<evidence type="ECO:0000256" key="2">
    <source>
        <dbReference type="ARBA" id="ARBA00023015"/>
    </source>
</evidence>
<evidence type="ECO:0000313" key="9">
    <source>
        <dbReference type="EMBL" id="GMJ07972.1"/>
    </source>
</evidence>
<dbReference type="InterPro" id="IPR017930">
    <property type="entry name" value="Myb_dom"/>
</dbReference>
<dbReference type="PANTHER" id="PTHR31003:SF22">
    <property type="entry name" value="TRANSCRIPTION FACTOR HHO5"/>
    <property type="match status" value="1"/>
</dbReference>